<evidence type="ECO:0000313" key="1">
    <source>
        <dbReference type="EMBL" id="KAG2233882.1"/>
    </source>
</evidence>
<name>A0A8H7SRE4_9FUNG</name>
<proteinExistence type="predicted"/>
<keyword evidence="2" id="KW-1185">Reference proteome</keyword>
<gene>
    <name evidence="1" type="ORF">INT48_005223</name>
</gene>
<comment type="caution">
    <text evidence="1">The sequence shown here is derived from an EMBL/GenBank/DDBJ whole genome shotgun (WGS) entry which is preliminary data.</text>
</comment>
<dbReference type="EMBL" id="JAEPRE010000067">
    <property type="protein sequence ID" value="KAG2233882.1"/>
    <property type="molecule type" value="Genomic_DNA"/>
</dbReference>
<protein>
    <submittedName>
        <fullName evidence="1">Uncharacterized protein</fullName>
    </submittedName>
</protein>
<dbReference type="AlphaFoldDB" id="A0A8H7SRE4"/>
<reference evidence="1" key="1">
    <citation type="submission" date="2021-01" db="EMBL/GenBank/DDBJ databases">
        <title>Metabolic potential, ecology and presence of endohyphal bacteria is reflected in genomic diversity of Mucoromycotina.</title>
        <authorList>
            <person name="Muszewska A."/>
            <person name="Okrasinska A."/>
            <person name="Steczkiewicz K."/>
            <person name="Drgas O."/>
            <person name="Orlowska M."/>
            <person name="Perlinska-Lenart U."/>
            <person name="Aleksandrzak-Piekarczyk T."/>
            <person name="Szatraj K."/>
            <person name="Zielenkiewicz U."/>
            <person name="Pilsyk S."/>
            <person name="Malc E."/>
            <person name="Mieczkowski P."/>
            <person name="Kruszewska J.S."/>
            <person name="Biernat P."/>
            <person name="Pawlowska J."/>
        </authorList>
    </citation>
    <scope>NUCLEOTIDE SEQUENCE</scope>
    <source>
        <strain evidence="1">WA0000018081</strain>
    </source>
</reference>
<dbReference type="Proteomes" id="UP000613177">
    <property type="component" value="Unassembled WGS sequence"/>
</dbReference>
<sequence length="185" mass="20674">MSSVRLSEAAGTSLENEIQPLFENTRLLRNKSISAVFVGDRGYAVGSHIKDFRKHGRLWEAIKHSRQATILIINEHNTSQTCAYCFRKTTHSVQVSDKKIKPIHGTIVCTNLRCVLVRSDLSHQGRDSVSSLAIGIPGLSQATFGEPFPCFNYDIGYYDTDFINIVATFLNRSVEGLELDELNNL</sequence>
<organism evidence="1 2">
    <name type="scientific">Thamnidium elegans</name>
    <dbReference type="NCBI Taxonomy" id="101142"/>
    <lineage>
        <taxon>Eukaryota</taxon>
        <taxon>Fungi</taxon>
        <taxon>Fungi incertae sedis</taxon>
        <taxon>Mucoromycota</taxon>
        <taxon>Mucoromycotina</taxon>
        <taxon>Mucoromycetes</taxon>
        <taxon>Mucorales</taxon>
        <taxon>Mucorineae</taxon>
        <taxon>Mucoraceae</taxon>
        <taxon>Thamnidium</taxon>
    </lineage>
</organism>
<evidence type="ECO:0000313" key="2">
    <source>
        <dbReference type="Proteomes" id="UP000613177"/>
    </source>
</evidence>
<accession>A0A8H7SRE4</accession>